<dbReference type="GO" id="GO:0005829">
    <property type="term" value="C:cytosol"/>
    <property type="evidence" value="ECO:0007669"/>
    <property type="project" value="TreeGrafter"/>
</dbReference>
<dbReference type="InterPro" id="IPR004152">
    <property type="entry name" value="GAT_dom"/>
</dbReference>
<organism evidence="3 4">
    <name type="scientific">Gigaspora margarita</name>
    <dbReference type="NCBI Taxonomy" id="4874"/>
    <lineage>
        <taxon>Eukaryota</taxon>
        <taxon>Fungi</taxon>
        <taxon>Fungi incertae sedis</taxon>
        <taxon>Mucoromycota</taxon>
        <taxon>Glomeromycotina</taxon>
        <taxon>Glomeromycetes</taxon>
        <taxon>Diversisporales</taxon>
        <taxon>Gigasporaceae</taxon>
        <taxon>Gigaspora</taxon>
    </lineage>
</organism>
<dbReference type="InterPro" id="IPR032675">
    <property type="entry name" value="LRR_dom_sf"/>
</dbReference>
<dbReference type="AlphaFoldDB" id="A0A8H3XG46"/>
<protein>
    <submittedName>
        <fullName evidence="3">RNI-like protein</fullName>
    </submittedName>
</protein>
<dbReference type="GO" id="GO:0048471">
    <property type="term" value="C:perinuclear region of cytoplasm"/>
    <property type="evidence" value="ECO:0007669"/>
    <property type="project" value="TreeGrafter"/>
</dbReference>
<evidence type="ECO:0000256" key="1">
    <source>
        <dbReference type="SAM" id="MobiDB-lite"/>
    </source>
</evidence>
<dbReference type="GO" id="GO:0006913">
    <property type="term" value="P:nucleocytoplasmic transport"/>
    <property type="evidence" value="ECO:0007669"/>
    <property type="project" value="TreeGrafter"/>
</dbReference>
<dbReference type="Pfam" id="PF03127">
    <property type="entry name" value="GAT"/>
    <property type="match status" value="1"/>
</dbReference>
<name>A0A8H3XG46_GIGMA</name>
<dbReference type="SUPFAM" id="SSF52047">
    <property type="entry name" value="RNI-like"/>
    <property type="match status" value="1"/>
</dbReference>
<dbReference type="GO" id="GO:0005634">
    <property type="term" value="C:nucleus"/>
    <property type="evidence" value="ECO:0007669"/>
    <property type="project" value="TreeGrafter"/>
</dbReference>
<dbReference type="GO" id="GO:0031267">
    <property type="term" value="F:small GTPase binding"/>
    <property type="evidence" value="ECO:0007669"/>
    <property type="project" value="TreeGrafter"/>
</dbReference>
<dbReference type="SUPFAM" id="SSF89009">
    <property type="entry name" value="GAT-like domain"/>
    <property type="match status" value="1"/>
</dbReference>
<evidence type="ECO:0000259" key="2">
    <source>
        <dbReference type="PROSITE" id="PS50909"/>
    </source>
</evidence>
<dbReference type="Gene3D" id="1.20.58.160">
    <property type="match status" value="1"/>
</dbReference>
<accession>A0A8H3XG46</accession>
<dbReference type="PANTHER" id="PTHR24113">
    <property type="entry name" value="RAN GTPASE-ACTIVATING PROTEIN 1"/>
    <property type="match status" value="1"/>
</dbReference>
<dbReference type="Gene3D" id="3.80.10.10">
    <property type="entry name" value="Ribonuclease Inhibitor"/>
    <property type="match status" value="3"/>
</dbReference>
<dbReference type="PANTHER" id="PTHR24113:SF15">
    <property type="entry name" value="NACHT DOMAIN-CONTAINING PROTEIN"/>
    <property type="match status" value="1"/>
</dbReference>
<sequence>MFSNGSIDLNTSENDNISNLNNSESITKLSENTENLEGSTTNIIEVEPVTSSTSECETLNLENSENSENSSSIKSKRVPYRRPISTANVQPPKKGILKPISQSNTRSIWKSDWFSTLNARIQSVANSATTPTNPTSTASFFTNALKKLNASTSLPFQEDLQKETTPQIPRITITSSDQVSQSNVQYSPTLSNNNSLTTKSLKRVRFSVTKLRDEYPHSPIPSDSDSSDEEEEYDFREWDEKQNRDAQSKPEVDQKVVYTAKEMLQFYLSACRIREEFPLDRLVDLFKKANQPGGSLSVIDLTGHILDRKISEPIADILTLEFGLEKLIMERCDIEDDTQKVFCHSLLVNDTVSHLNLSNNRRLKSNGFNYLAIYIKKSTTLNYLDLSGTYIDKKSATFLAQALIEGNNMSGAVLETLKLDGCGLKNNVLEVLGPGIRRSNLRYLSLRYNRINNSGAVWIGVMLRDYDTLNLRLDDEPLNPMLSEFNEQVEVQAETSRIRKNGLEILDVTGNDIRSGVQYISQALRRNQSLKELHLSENRIDFKGLIFIADGVKHNCHLDLLDISRNPVGGPSVEGVTSLRNALSLNTTLKKLFLSNTQLSTEGAIALAEYLPETKSLVHLDLTSNPGIDIAGVMALAVSIKMNYSVRILDVNVQPNDTEAAGLSRDILRTCVRNTEIAQNGLENIDSNFVIPDFDTKPRPLPAPIPNYNGSSEIGIDIRLDDLDDDVRIAKEYFKVFDEMLSSEEQKSDSHNIESNEVIEQLHDQCQKLQVKIRSYITVVIEEELLEDLLTLNDNFSSSLQRYSKMYNTGGKN</sequence>
<dbReference type="EMBL" id="WTPW01001099">
    <property type="protein sequence ID" value="KAF0457177.1"/>
    <property type="molecule type" value="Genomic_DNA"/>
</dbReference>
<dbReference type="Proteomes" id="UP000439903">
    <property type="component" value="Unassembled WGS sequence"/>
</dbReference>
<evidence type="ECO:0000313" key="4">
    <source>
        <dbReference type="Proteomes" id="UP000439903"/>
    </source>
</evidence>
<dbReference type="PROSITE" id="PS50909">
    <property type="entry name" value="GAT"/>
    <property type="match status" value="1"/>
</dbReference>
<feature type="domain" description="GAT" evidence="2">
    <location>
        <begin position="718"/>
        <end position="808"/>
    </location>
</feature>
<dbReference type="GO" id="GO:0005096">
    <property type="term" value="F:GTPase activator activity"/>
    <property type="evidence" value="ECO:0007669"/>
    <property type="project" value="InterPro"/>
</dbReference>
<proteinExistence type="predicted"/>
<evidence type="ECO:0000313" key="3">
    <source>
        <dbReference type="EMBL" id="KAF0457177.1"/>
    </source>
</evidence>
<feature type="compositionally biased region" description="Basic and acidic residues" evidence="1">
    <location>
        <begin position="235"/>
        <end position="252"/>
    </location>
</feature>
<comment type="caution">
    <text evidence="3">The sequence shown here is derived from an EMBL/GenBank/DDBJ whole genome shotgun (WGS) entry which is preliminary data.</text>
</comment>
<feature type="compositionally biased region" description="Acidic residues" evidence="1">
    <location>
        <begin position="225"/>
        <end position="234"/>
    </location>
</feature>
<dbReference type="InterPro" id="IPR001611">
    <property type="entry name" value="Leu-rich_rpt"/>
</dbReference>
<feature type="region of interest" description="Disordered" evidence="1">
    <location>
        <begin position="212"/>
        <end position="252"/>
    </location>
</feature>
<gene>
    <name evidence="3" type="ORF">F8M41_001232</name>
</gene>
<keyword evidence="4" id="KW-1185">Reference proteome</keyword>
<feature type="compositionally biased region" description="Polar residues" evidence="1">
    <location>
        <begin position="163"/>
        <end position="193"/>
    </location>
</feature>
<dbReference type="GO" id="GO:0043130">
    <property type="term" value="F:ubiquitin binding"/>
    <property type="evidence" value="ECO:0007669"/>
    <property type="project" value="InterPro"/>
</dbReference>
<reference evidence="3 4" key="1">
    <citation type="journal article" date="2019" name="Environ. Microbiol.">
        <title>At the nexus of three kingdoms: the genome of the mycorrhizal fungus Gigaspora margarita provides insights into plant, endobacterial and fungal interactions.</title>
        <authorList>
            <person name="Venice F."/>
            <person name="Ghignone S."/>
            <person name="Salvioli di Fossalunga A."/>
            <person name="Amselem J."/>
            <person name="Novero M."/>
            <person name="Xianan X."/>
            <person name="Sedzielewska Toro K."/>
            <person name="Morin E."/>
            <person name="Lipzen A."/>
            <person name="Grigoriev I.V."/>
            <person name="Henrissat B."/>
            <person name="Martin F.M."/>
            <person name="Bonfante P."/>
        </authorList>
    </citation>
    <scope>NUCLEOTIDE SEQUENCE [LARGE SCALE GENOMIC DNA]</scope>
    <source>
        <strain evidence="3 4">BEG34</strain>
    </source>
</reference>
<dbReference type="InterPro" id="IPR027038">
    <property type="entry name" value="RanGap"/>
</dbReference>
<dbReference type="InterPro" id="IPR038425">
    <property type="entry name" value="GAT_sf"/>
</dbReference>
<feature type="region of interest" description="Disordered" evidence="1">
    <location>
        <begin position="59"/>
        <end position="101"/>
    </location>
</feature>
<feature type="region of interest" description="Disordered" evidence="1">
    <location>
        <begin position="1"/>
        <end position="20"/>
    </location>
</feature>
<dbReference type="Pfam" id="PF13516">
    <property type="entry name" value="LRR_6"/>
    <property type="match status" value="4"/>
</dbReference>
<feature type="region of interest" description="Disordered" evidence="1">
    <location>
        <begin position="157"/>
        <end position="193"/>
    </location>
</feature>
<feature type="compositionally biased region" description="Low complexity" evidence="1">
    <location>
        <begin position="59"/>
        <end position="72"/>
    </location>
</feature>
<dbReference type="SMART" id="SM00368">
    <property type="entry name" value="LRR_RI"/>
    <property type="match status" value="8"/>
</dbReference>
<dbReference type="GO" id="GO:0035091">
    <property type="term" value="F:phosphatidylinositol binding"/>
    <property type="evidence" value="ECO:0007669"/>
    <property type="project" value="InterPro"/>
</dbReference>
<dbReference type="OrthoDB" id="120976at2759"/>